<dbReference type="RefSeq" id="XP_067520989.1">
    <property type="nucleotide sequence ID" value="XM_067664888.1"/>
</dbReference>
<sequence length="208" mass="22933">MTMFGDDAAFAMVNWSTPSCRENILRSGSQKRLKGKGKATDSKVTATSSTGISTTDEPPVFNKITLEDYDLGYSSNDFDAPVVKRPFLGESTKSAFRITKSTSAAVKSSTTASKASINSPKPIKLVPTASKSSFCPVPFDKASDIKEGPKKISKRVMTIKTTVKNIWKLAYLQPLYDLVHITNLLVIHTLPSQSTYIYKNWQQTKILR</sequence>
<dbReference type="EMBL" id="CH476739">
    <property type="protein sequence ID" value="EIE85593.1"/>
    <property type="molecule type" value="Genomic_DNA"/>
</dbReference>
<dbReference type="Proteomes" id="UP000009138">
    <property type="component" value="Unassembled WGS sequence"/>
</dbReference>
<dbReference type="GeneID" id="93617269"/>
<evidence type="ECO:0000313" key="3">
    <source>
        <dbReference type="Proteomes" id="UP000009138"/>
    </source>
</evidence>
<evidence type="ECO:0000313" key="2">
    <source>
        <dbReference type="EMBL" id="EIE85593.1"/>
    </source>
</evidence>
<dbReference type="VEuPathDB" id="FungiDB:RO3G_10303"/>
<name>I1CAW3_RHIO9</name>
<dbReference type="OrthoDB" id="2212459at2759"/>
<gene>
    <name evidence="2" type="ORF">RO3G_10303</name>
</gene>
<protein>
    <submittedName>
        <fullName evidence="2">Uncharacterized protein</fullName>
    </submittedName>
</protein>
<proteinExistence type="predicted"/>
<feature type="region of interest" description="Disordered" evidence="1">
    <location>
        <begin position="29"/>
        <end position="56"/>
    </location>
</feature>
<feature type="compositionally biased region" description="Polar residues" evidence="1">
    <location>
        <begin position="42"/>
        <end position="56"/>
    </location>
</feature>
<evidence type="ECO:0000256" key="1">
    <source>
        <dbReference type="SAM" id="MobiDB-lite"/>
    </source>
</evidence>
<accession>I1CAW3</accession>
<organism evidence="2 3">
    <name type="scientific">Rhizopus delemar (strain RA 99-880 / ATCC MYA-4621 / FGSC 9543 / NRRL 43880)</name>
    <name type="common">Mucormycosis agent</name>
    <name type="synonym">Rhizopus arrhizus var. delemar</name>
    <dbReference type="NCBI Taxonomy" id="246409"/>
    <lineage>
        <taxon>Eukaryota</taxon>
        <taxon>Fungi</taxon>
        <taxon>Fungi incertae sedis</taxon>
        <taxon>Mucoromycota</taxon>
        <taxon>Mucoromycotina</taxon>
        <taxon>Mucoromycetes</taxon>
        <taxon>Mucorales</taxon>
        <taxon>Mucorineae</taxon>
        <taxon>Rhizopodaceae</taxon>
        <taxon>Rhizopus</taxon>
    </lineage>
</organism>
<dbReference type="InParanoid" id="I1CAW3"/>
<dbReference type="AlphaFoldDB" id="I1CAW3"/>
<reference evidence="2 3" key="1">
    <citation type="journal article" date="2009" name="PLoS Genet.">
        <title>Genomic analysis of the basal lineage fungus Rhizopus oryzae reveals a whole-genome duplication.</title>
        <authorList>
            <person name="Ma L.-J."/>
            <person name="Ibrahim A.S."/>
            <person name="Skory C."/>
            <person name="Grabherr M.G."/>
            <person name="Burger G."/>
            <person name="Butler M."/>
            <person name="Elias M."/>
            <person name="Idnurm A."/>
            <person name="Lang B.F."/>
            <person name="Sone T."/>
            <person name="Abe A."/>
            <person name="Calvo S.E."/>
            <person name="Corrochano L.M."/>
            <person name="Engels R."/>
            <person name="Fu J."/>
            <person name="Hansberg W."/>
            <person name="Kim J.-M."/>
            <person name="Kodira C.D."/>
            <person name="Koehrsen M.J."/>
            <person name="Liu B."/>
            <person name="Miranda-Saavedra D."/>
            <person name="O'Leary S."/>
            <person name="Ortiz-Castellanos L."/>
            <person name="Poulter R."/>
            <person name="Rodriguez-Romero J."/>
            <person name="Ruiz-Herrera J."/>
            <person name="Shen Y.-Q."/>
            <person name="Zeng Q."/>
            <person name="Galagan J."/>
            <person name="Birren B.W."/>
            <person name="Cuomo C.A."/>
            <person name="Wickes B.L."/>
        </authorList>
    </citation>
    <scope>NUCLEOTIDE SEQUENCE [LARGE SCALE GENOMIC DNA]</scope>
    <source>
        <strain evidence="3">RA 99-880 / ATCC MYA-4621 / FGSC 9543 / NRRL 43880</strain>
    </source>
</reference>
<keyword evidence="3" id="KW-1185">Reference proteome</keyword>